<dbReference type="PANTHER" id="PTHR44259">
    <property type="entry name" value="OS07G0183000 PROTEIN-RELATED"/>
    <property type="match status" value="1"/>
</dbReference>
<organism evidence="2 3">
    <name type="scientific">Genlisea aurea</name>
    <dbReference type="NCBI Taxonomy" id="192259"/>
    <lineage>
        <taxon>Eukaryota</taxon>
        <taxon>Viridiplantae</taxon>
        <taxon>Streptophyta</taxon>
        <taxon>Embryophyta</taxon>
        <taxon>Tracheophyta</taxon>
        <taxon>Spermatophyta</taxon>
        <taxon>Magnoliopsida</taxon>
        <taxon>eudicotyledons</taxon>
        <taxon>Gunneridae</taxon>
        <taxon>Pentapetalae</taxon>
        <taxon>asterids</taxon>
        <taxon>lamiids</taxon>
        <taxon>Lamiales</taxon>
        <taxon>Lentibulariaceae</taxon>
        <taxon>Genlisea</taxon>
    </lineage>
</organism>
<name>S8CWS2_9LAMI</name>
<reference evidence="2 3" key="1">
    <citation type="journal article" date="2013" name="BMC Genomics">
        <title>The miniature genome of a carnivorous plant Genlisea aurea contains a low number of genes and short non-coding sequences.</title>
        <authorList>
            <person name="Leushkin E.V."/>
            <person name="Sutormin R.A."/>
            <person name="Nabieva E.R."/>
            <person name="Penin A.A."/>
            <person name="Kondrashov A.S."/>
            <person name="Logacheva M.D."/>
        </authorList>
    </citation>
    <scope>NUCLEOTIDE SEQUENCE [LARGE SCALE GENOMIC DNA]</scope>
</reference>
<keyword evidence="3" id="KW-1185">Reference proteome</keyword>
<evidence type="ECO:0000259" key="1">
    <source>
        <dbReference type="Pfam" id="PF03478"/>
    </source>
</evidence>
<evidence type="ECO:0000313" key="3">
    <source>
        <dbReference type="Proteomes" id="UP000015453"/>
    </source>
</evidence>
<gene>
    <name evidence="2" type="ORF">M569_03456</name>
</gene>
<dbReference type="OrthoDB" id="600964at2759"/>
<comment type="caution">
    <text evidence="2">The sequence shown here is derived from an EMBL/GenBank/DDBJ whole genome shotgun (WGS) entry which is preliminary data.</text>
</comment>
<sequence>MDANLDWSSLLPDVLRVIARKLPTIKDYIRFRAVCRSWCGAASITGQLVPREFPWLMFPLSDCAPSLRFLNPQTNDLIYAGSKEEPAALRVVGSSFGWLILLGKCSSIFLLNPLTLAKIELPQLFWRSPGWHYISTERICLSHSPSEDSNFVALAILGYPGGILYLKNGDSWWRNVYREANSEGSTVFVDAVYFRGKICAIDGQGSLTVFELSSDHESCSLWNCRQFFPPLNGSMRCLADVMDDLVLISLHFVPDLWTNSVSMFRFDWMGRKWDKLDDLKGRCLFLSEGACSSFSLPSNRALGCEENTIYFIYSRVNRCEINDELYGLARNDVSRDKDYHVAAYSSDSKVTKPLPFYVPTPYQPLWFTPRLC</sequence>
<dbReference type="Gene3D" id="1.20.1280.50">
    <property type="match status" value="1"/>
</dbReference>
<dbReference type="Pfam" id="PF03478">
    <property type="entry name" value="Beta-prop_KIB1-4"/>
    <property type="match status" value="1"/>
</dbReference>
<dbReference type="AlphaFoldDB" id="S8CWS2"/>
<dbReference type="Proteomes" id="UP000015453">
    <property type="component" value="Unassembled WGS sequence"/>
</dbReference>
<dbReference type="InterPro" id="IPR050942">
    <property type="entry name" value="F-box_BR-signaling"/>
</dbReference>
<feature type="domain" description="KIB1-4 beta-propeller" evidence="1">
    <location>
        <begin position="85"/>
        <end position="323"/>
    </location>
</feature>
<dbReference type="InterPro" id="IPR005174">
    <property type="entry name" value="KIB1-4_b-propeller"/>
</dbReference>
<evidence type="ECO:0000313" key="2">
    <source>
        <dbReference type="EMBL" id="EPS71310.1"/>
    </source>
</evidence>
<dbReference type="EMBL" id="AUSU01001315">
    <property type="protein sequence ID" value="EPS71310.1"/>
    <property type="molecule type" value="Genomic_DNA"/>
</dbReference>
<protein>
    <recommendedName>
        <fullName evidence="1">KIB1-4 beta-propeller domain-containing protein</fullName>
    </recommendedName>
</protein>
<dbReference type="PANTHER" id="PTHR44259:SF114">
    <property type="entry name" value="OS06G0707300 PROTEIN"/>
    <property type="match status" value="1"/>
</dbReference>
<accession>S8CWS2</accession>
<proteinExistence type="predicted"/>